<proteinExistence type="predicted"/>
<dbReference type="SMART" id="SM00422">
    <property type="entry name" value="HTH_MERR"/>
    <property type="match status" value="1"/>
</dbReference>
<dbReference type="SUPFAM" id="SSF46955">
    <property type="entry name" value="Putative DNA-binding domain"/>
    <property type="match status" value="1"/>
</dbReference>
<dbReference type="Pfam" id="PF00376">
    <property type="entry name" value="MerR"/>
    <property type="match status" value="1"/>
</dbReference>
<dbReference type="GO" id="GO:0003677">
    <property type="term" value="F:DNA binding"/>
    <property type="evidence" value="ECO:0007669"/>
    <property type="project" value="UniProtKB-KW"/>
</dbReference>
<evidence type="ECO:0000256" key="1">
    <source>
        <dbReference type="ARBA" id="ARBA00023125"/>
    </source>
</evidence>
<dbReference type="PROSITE" id="PS50937">
    <property type="entry name" value="HTH_MERR_2"/>
    <property type="match status" value="1"/>
</dbReference>
<dbReference type="PANTHER" id="PTHR30204">
    <property type="entry name" value="REDOX-CYCLING DRUG-SENSING TRANSCRIPTIONAL ACTIVATOR SOXR"/>
    <property type="match status" value="1"/>
</dbReference>
<gene>
    <name evidence="4" type="ORF">FC36_GL000879</name>
</gene>
<dbReference type="Gene3D" id="1.10.1660.10">
    <property type="match status" value="1"/>
</dbReference>
<dbReference type="STRING" id="1423740.FC36_GL000879"/>
<dbReference type="PATRIC" id="fig|1423740.3.peg.936"/>
<dbReference type="RefSeq" id="WP_025021160.1">
    <property type="nucleotide sequence ID" value="NZ_AZFH01000018.1"/>
</dbReference>
<comment type="caution">
    <text evidence="4">The sequence shown here is derived from an EMBL/GenBank/DDBJ whole genome shotgun (WGS) entry which is preliminary data.</text>
</comment>
<feature type="coiled-coil region" evidence="2">
    <location>
        <begin position="84"/>
        <end position="111"/>
    </location>
</feature>
<organism evidence="4 5">
    <name type="scientific">Ligilactobacillus equi DSM 15833 = JCM 10991</name>
    <dbReference type="NCBI Taxonomy" id="1423740"/>
    <lineage>
        <taxon>Bacteria</taxon>
        <taxon>Bacillati</taxon>
        <taxon>Bacillota</taxon>
        <taxon>Bacilli</taxon>
        <taxon>Lactobacillales</taxon>
        <taxon>Lactobacillaceae</taxon>
        <taxon>Ligilactobacillus</taxon>
    </lineage>
</organism>
<dbReference type="OrthoDB" id="9811174at2"/>
<evidence type="ECO:0000313" key="4">
    <source>
        <dbReference type="EMBL" id="KRL82708.1"/>
    </source>
</evidence>
<dbReference type="InterPro" id="IPR000551">
    <property type="entry name" value="MerR-type_HTH_dom"/>
</dbReference>
<sequence>MSTLTITQMAEKYNLKPDTLRYYERIGLIPAVPRQKNGNRYYNEGLQGWIEMLVCLRHSDVPIEKLVDYVQMLSQGEETLSARQHLLEEQLDELLLKQKNLQRSIDRLEHKISLYKSGEIKNDKSYFEEYKISED</sequence>
<dbReference type="InterPro" id="IPR009061">
    <property type="entry name" value="DNA-bd_dom_put_sf"/>
</dbReference>
<evidence type="ECO:0000259" key="3">
    <source>
        <dbReference type="PROSITE" id="PS50937"/>
    </source>
</evidence>
<dbReference type="CDD" id="cd01109">
    <property type="entry name" value="HTH_YyaN"/>
    <property type="match status" value="1"/>
</dbReference>
<keyword evidence="2" id="KW-0175">Coiled coil</keyword>
<evidence type="ECO:0000256" key="2">
    <source>
        <dbReference type="SAM" id="Coils"/>
    </source>
</evidence>
<feature type="domain" description="HTH merR-type" evidence="3">
    <location>
        <begin position="3"/>
        <end position="44"/>
    </location>
</feature>
<dbReference type="InterPro" id="IPR047057">
    <property type="entry name" value="MerR_fam"/>
</dbReference>
<keyword evidence="1" id="KW-0238">DNA-binding</keyword>
<dbReference type="PANTHER" id="PTHR30204:SF98">
    <property type="entry name" value="HTH-TYPE TRANSCRIPTIONAL REGULATOR ADHR"/>
    <property type="match status" value="1"/>
</dbReference>
<reference evidence="4 5" key="1">
    <citation type="journal article" date="2015" name="Genome Announc.">
        <title>Expanding the biotechnology potential of lactobacilli through comparative genomics of 213 strains and associated genera.</title>
        <authorList>
            <person name="Sun Z."/>
            <person name="Harris H.M."/>
            <person name="McCann A."/>
            <person name="Guo C."/>
            <person name="Argimon S."/>
            <person name="Zhang W."/>
            <person name="Yang X."/>
            <person name="Jeffery I.B."/>
            <person name="Cooney J.C."/>
            <person name="Kagawa T.F."/>
            <person name="Liu W."/>
            <person name="Song Y."/>
            <person name="Salvetti E."/>
            <person name="Wrobel A."/>
            <person name="Rasinkangas P."/>
            <person name="Parkhill J."/>
            <person name="Rea M.C."/>
            <person name="O'Sullivan O."/>
            <person name="Ritari J."/>
            <person name="Douillard F.P."/>
            <person name="Paul Ross R."/>
            <person name="Yang R."/>
            <person name="Briner A.E."/>
            <person name="Felis G.E."/>
            <person name="de Vos W.M."/>
            <person name="Barrangou R."/>
            <person name="Klaenhammer T.R."/>
            <person name="Caufield P.W."/>
            <person name="Cui Y."/>
            <person name="Zhang H."/>
            <person name="O'Toole P.W."/>
        </authorList>
    </citation>
    <scope>NUCLEOTIDE SEQUENCE [LARGE SCALE GENOMIC DNA]</scope>
    <source>
        <strain evidence="4 5">DSM 15833</strain>
    </source>
</reference>
<accession>A0A0R1TRH0</accession>
<evidence type="ECO:0000313" key="5">
    <source>
        <dbReference type="Proteomes" id="UP000051048"/>
    </source>
</evidence>
<dbReference type="EMBL" id="AZFH01000018">
    <property type="protein sequence ID" value="KRL82708.1"/>
    <property type="molecule type" value="Genomic_DNA"/>
</dbReference>
<dbReference type="AlphaFoldDB" id="A0A0R1TRH0"/>
<dbReference type="Proteomes" id="UP000051048">
    <property type="component" value="Unassembled WGS sequence"/>
</dbReference>
<protein>
    <submittedName>
        <fullName evidence="4">MerR transcriptional regulator</fullName>
    </submittedName>
</protein>
<name>A0A0R1TRH0_9LACO</name>
<dbReference type="GO" id="GO:0003700">
    <property type="term" value="F:DNA-binding transcription factor activity"/>
    <property type="evidence" value="ECO:0007669"/>
    <property type="project" value="InterPro"/>
</dbReference>